<organism evidence="2">
    <name type="scientific">uncultured bacterium</name>
    <name type="common">gcode 4</name>
    <dbReference type="NCBI Taxonomy" id="1234023"/>
    <lineage>
        <taxon>Bacteria</taxon>
        <taxon>environmental samples</taxon>
    </lineage>
</organism>
<dbReference type="PANTHER" id="PTHR37304">
    <property type="entry name" value="MEMBRANE PROTEIN-RELATED"/>
    <property type="match status" value="1"/>
</dbReference>
<dbReference type="InterPro" id="IPR007211">
    <property type="entry name" value="DUF378"/>
</dbReference>
<keyword evidence="1" id="KW-0812">Transmembrane</keyword>
<keyword evidence="1" id="KW-1133">Transmembrane helix</keyword>
<accession>K2FUM4</accession>
<proteinExistence type="predicted"/>
<gene>
    <name evidence="2" type="ORF">ACD_4C00224G0002</name>
</gene>
<protein>
    <submittedName>
        <fullName evidence="2">Uncharacterized protein</fullName>
    </submittedName>
</protein>
<feature type="transmembrane region" description="Helical" evidence="1">
    <location>
        <begin position="45"/>
        <end position="64"/>
    </location>
</feature>
<dbReference type="AlphaFoldDB" id="K2FUM4"/>
<comment type="caution">
    <text evidence="2">The sequence shown here is derived from an EMBL/GenBank/DDBJ whole genome shotgun (WGS) entry which is preliminary data.</text>
</comment>
<reference evidence="2" key="1">
    <citation type="journal article" date="2012" name="Science">
        <title>Fermentation, hydrogen, and sulfur metabolism in multiple uncultivated bacterial phyla.</title>
        <authorList>
            <person name="Wrighton K.C."/>
            <person name="Thomas B.C."/>
            <person name="Sharon I."/>
            <person name="Miller C.S."/>
            <person name="Castelle C.J."/>
            <person name="VerBerkmoes N.C."/>
            <person name="Wilkins M.J."/>
            <person name="Hettich R.L."/>
            <person name="Lipton M.S."/>
            <person name="Williams K.H."/>
            <person name="Long P.E."/>
            <person name="Banfield J.F."/>
        </authorList>
    </citation>
    <scope>NUCLEOTIDE SEQUENCE [LARGE SCALE GENOMIC DNA]</scope>
</reference>
<sequence>MKNSPLYITALVLIIIWWINWWLIWFFNFDLVAAIFWVMSVLSRIIYAIVGISAIYVAIVLWMWQQ</sequence>
<dbReference type="Pfam" id="PF04070">
    <property type="entry name" value="DUF378"/>
    <property type="match status" value="1"/>
</dbReference>
<evidence type="ECO:0000313" key="2">
    <source>
        <dbReference type="EMBL" id="EKE26618.1"/>
    </source>
</evidence>
<keyword evidence="1" id="KW-0472">Membrane</keyword>
<name>K2FUM4_9BACT</name>
<feature type="transmembrane region" description="Helical" evidence="1">
    <location>
        <begin position="6"/>
        <end position="38"/>
    </location>
</feature>
<dbReference type="PANTHER" id="PTHR37304:SF1">
    <property type="entry name" value="MEMBRANE PROTEIN"/>
    <property type="match status" value="1"/>
</dbReference>
<dbReference type="EMBL" id="AMFJ01000740">
    <property type="protein sequence ID" value="EKE26618.1"/>
    <property type="molecule type" value="Genomic_DNA"/>
</dbReference>
<evidence type="ECO:0000256" key="1">
    <source>
        <dbReference type="SAM" id="Phobius"/>
    </source>
</evidence>